<comment type="subcellular location">
    <subcellularLocation>
        <location evidence="7">Cell outer membrane</location>
    </subcellularLocation>
    <subcellularLocation>
        <location evidence="1">Membrane</location>
    </subcellularLocation>
</comment>
<evidence type="ECO:0000256" key="3">
    <source>
        <dbReference type="ARBA" id="ARBA00022729"/>
    </source>
</evidence>
<evidence type="ECO:0000256" key="7">
    <source>
        <dbReference type="RuleBase" id="RU004004"/>
    </source>
</evidence>
<feature type="domain" description="Secretin/TonB short N-terminal" evidence="8">
    <location>
        <begin position="19"/>
        <end position="68"/>
    </location>
</feature>
<reference evidence="9" key="1">
    <citation type="submission" date="2019-03" db="EMBL/GenBank/DDBJ databases">
        <title>Lake Tanganyika Metagenome-Assembled Genomes (MAGs).</title>
        <authorList>
            <person name="Tran P."/>
        </authorList>
    </citation>
    <scope>NUCLEOTIDE SEQUENCE</scope>
    <source>
        <strain evidence="9">M_DeepCast_400m_m2_100</strain>
    </source>
</reference>
<dbReference type="InterPro" id="IPR050810">
    <property type="entry name" value="Bact_Secretion_Sys_Channel"/>
</dbReference>
<dbReference type="Proteomes" id="UP000748308">
    <property type="component" value="Unassembled WGS sequence"/>
</dbReference>
<dbReference type="InterPro" id="IPR005644">
    <property type="entry name" value="NolW-like"/>
</dbReference>
<evidence type="ECO:0000256" key="6">
    <source>
        <dbReference type="RuleBase" id="RU004003"/>
    </source>
</evidence>
<keyword evidence="4" id="KW-0472">Membrane</keyword>
<dbReference type="InterPro" id="IPR001775">
    <property type="entry name" value="GspD/PilQ"/>
</dbReference>
<dbReference type="Gene3D" id="3.30.1370.120">
    <property type="match status" value="1"/>
</dbReference>
<evidence type="ECO:0000313" key="9">
    <source>
        <dbReference type="EMBL" id="MBM3317377.1"/>
    </source>
</evidence>
<keyword evidence="3" id="KW-0732">Signal</keyword>
<dbReference type="InterPro" id="IPR011662">
    <property type="entry name" value="Secretin/TonB_short_N"/>
</dbReference>
<evidence type="ECO:0000256" key="1">
    <source>
        <dbReference type="ARBA" id="ARBA00004370"/>
    </source>
</evidence>
<evidence type="ECO:0000256" key="2">
    <source>
        <dbReference type="ARBA" id="ARBA00022448"/>
    </source>
</evidence>
<dbReference type="PANTHER" id="PTHR30332">
    <property type="entry name" value="PROBABLE GENERAL SECRETION PATHWAY PROTEIN D"/>
    <property type="match status" value="1"/>
</dbReference>
<name>A0A937XAP3_UNCEI</name>
<dbReference type="PANTHER" id="PTHR30332:SF17">
    <property type="entry name" value="TYPE IV PILIATION SYSTEM PROTEIN DR_0774-RELATED"/>
    <property type="match status" value="1"/>
</dbReference>
<proteinExistence type="inferred from homology"/>
<sequence>ADRAPINDVLQILAARSGLNIVTSPEVQGREISIHLRNTPFEEALNLVVRASGLGYERVGHSILVADLERLAVETGRMTRVFPLQHASAPDVAQMLTVLGPDVAANRDGNRVVMRGTQSVLEEAERIIAELDRKPRQVQLLARLVEVNTTALLELGVNWEKLTRWTTIVTEGPIVSSRADALPTDLGYTLLDETHDFYRQREAFEVALEALVTDGTARILSSTKIVTLDGKPAEIFAGETVPVIITSLQAPGAAGGVLQSIQLEKIDVGVRLDITPRITDDGYITALVRPEVSRIIGFVGPDNDLPQTSTRRAATLVRVRDGQKIYLGGLQTEQQRRTVKKVPLLGHIPLLGYLFSHTRNETLRLDLLIEITPLIVTDEGAPPDAGE</sequence>
<dbReference type="InterPro" id="IPR038591">
    <property type="entry name" value="NolW-like_sf"/>
</dbReference>
<comment type="caution">
    <text evidence="9">The sequence shown here is derived from an EMBL/GenBank/DDBJ whole genome shotgun (WGS) entry which is preliminary data.</text>
</comment>
<dbReference type="Pfam" id="PF00263">
    <property type="entry name" value="Secretin"/>
    <property type="match status" value="1"/>
</dbReference>
<evidence type="ECO:0000313" key="10">
    <source>
        <dbReference type="Proteomes" id="UP000748308"/>
    </source>
</evidence>
<comment type="similarity">
    <text evidence="6">Belongs to the bacterial secretin family.</text>
</comment>
<dbReference type="SMART" id="SM00965">
    <property type="entry name" value="STN"/>
    <property type="match status" value="1"/>
</dbReference>
<keyword evidence="2 7" id="KW-0813">Transport</keyword>
<dbReference type="Gene3D" id="3.30.1370.130">
    <property type="match status" value="1"/>
</dbReference>
<feature type="non-terminal residue" evidence="9">
    <location>
        <position position="1"/>
    </location>
</feature>
<accession>A0A937XAP3</accession>
<dbReference type="PRINTS" id="PR00811">
    <property type="entry name" value="BCTERIALGSPD"/>
</dbReference>
<dbReference type="Pfam" id="PF03958">
    <property type="entry name" value="Secretin_N"/>
    <property type="match status" value="1"/>
</dbReference>
<dbReference type="EMBL" id="VGIY01000115">
    <property type="protein sequence ID" value="MBM3317377.1"/>
    <property type="molecule type" value="Genomic_DNA"/>
</dbReference>
<evidence type="ECO:0000256" key="4">
    <source>
        <dbReference type="ARBA" id="ARBA00023136"/>
    </source>
</evidence>
<keyword evidence="5" id="KW-0998">Cell outer membrane</keyword>
<evidence type="ECO:0000256" key="5">
    <source>
        <dbReference type="ARBA" id="ARBA00023237"/>
    </source>
</evidence>
<dbReference type="InterPro" id="IPR004846">
    <property type="entry name" value="T2SS/T3SS_dom"/>
</dbReference>
<gene>
    <name evidence="9" type="ORF">FJY75_05950</name>
</gene>
<evidence type="ECO:0000259" key="8">
    <source>
        <dbReference type="SMART" id="SM00965"/>
    </source>
</evidence>
<dbReference type="AlphaFoldDB" id="A0A937XAP3"/>
<dbReference type="GO" id="GO:0015627">
    <property type="term" value="C:type II protein secretion system complex"/>
    <property type="evidence" value="ECO:0007669"/>
    <property type="project" value="TreeGrafter"/>
</dbReference>
<dbReference type="Pfam" id="PF07660">
    <property type="entry name" value="STN"/>
    <property type="match status" value="1"/>
</dbReference>
<organism evidence="9 10">
    <name type="scientific">Eiseniibacteriota bacterium</name>
    <dbReference type="NCBI Taxonomy" id="2212470"/>
    <lineage>
        <taxon>Bacteria</taxon>
        <taxon>Candidatus Eiseniibacteriota</taxon>
    </lineage>
</organism>
<protein>
    <submittedName>
        <fullName evidence="9">Secretin and TonB N-terminal domain-containing protein</fullName>
    </submittedName>
</protein>
<dbReference type="GO" id="GO:0009306">
    <property type="term" value="P:protein secretion"/>
    <property type="evidence" value="ECO:0007669"/>
    <property type="project" value="InterPro"/>
</dbReference>
<dbReference type="GO" id="GO:0009279">
    <property type="term" value="C:cell outer membrane"/>
    <property type="evidence" value="ECO:0007669"/>
    <property type="project" value="UniProtKB-SubCell"/>
</dbReference>